<evidence type="ECO:0000313" key="3">
    <source>
        <dbReference type="EMBL" id="KAK4446800.1"/>
    </source>
</evidence>
<dbReference type="InterPro" id="IPR007219">
    <property type="entry name" value="XnlR_reg_dom"/>
</dbReference>
<dbReference type="AlphaFoldDB" id="A0AAV9GEB6"/>
<organism evidence="3 4">
    <name type="scientific">Podospora aff. communis PSN243</name>
    <dbReference type="NCBI Taxonomy" id="3040156"/>
    <lineage>
        <taxon>Eukaryota</taxon>
        <taxon>Fungi</taxon>
        <taxon>Dikarya</taxon>
        <taxon>Ascomycota</taxon>
        <taxon>Pezizomycotina</taxon>
        <taxon>Sordariomycetes</taxon>
        <taxon>Sordariomycetidae</taxon>
        <taxon>Sordariales</taxon>
        <taxon>Podosporaceae</taxon>
        <taxon>Podospora</taxon>
    </lineage>
</organism>
<dbReference type="Pfam" id="PF04082">
    <property type="entry name" value="Fungal_trans"/>
    <property type="match status" value="1"/>
</dbReference>
<sequence length="618" mass="67797">MPTCSPCADRSRHCIFPITQRTRGPGKSKQRLEALEARLAAIESGGALQQPANPPFDSEPEPLVTCPPLSAPISAGTTPHTIPFMGIPAFKRVPDRLALSRQEEYTKPLERVIFSPLVAEPSETFLLQQTIVELCTELPFLHIPHFVNQLQRPDTIHIPDAAWQGLLNAVIARAVSFKIHKSSAAEVTPYSWMFFRNAYAVLPELVLHGDSVGAAQAVMAMTLFMRQSADTRTTARLLSMAARMRCTAAPYAMPQAEGLPLSDEEESRRRLSLAAFVLDMEIAVNSGLPAAHAESDITGLANPPAGPALHDVVFHARVELAQIQHRVAAQLANPTRSELIALESDLEAWSLRVPLEIRPDWHYRADASATAEHMDVTVATLHMVYYNSLCMVCWALVRLVMDQVLKSGHPEATDCLALHDRTSHHRNVARATARAVIRTMLRFPIESFASLWTVISYPLAASIALLAVVCKEPDHPDAQTDVSLLGWFAQFLAKVVRDEGYDLERMRDGVFKFQMVASDAIAAALGSVMPVNPSLWPLTRASGETGKAMSVLMTCSSYVPMYLAQALIGNTPNRDTENTKKLTRIFEFGWGEGDYGPFAPDSLIPAAYGFSFRPSSAG</sequence>
<name>A0AAV9GEB6_9PEZI</name>
<dbReference type="EMBL" id="MU865954">
    <property type="protein sequence ID" value="KAK4446800.1"/>
    <property type="molecule type" value="Genomic_DNA"/>
</dbReference>
<proteinExistence type="predicted"/>
<gene>
    <name evidence="3" type="ORF">QBC34DRAFT_304301</name>
</gene>
<dbReference type="GO" id="GO:0006351">
    <property type="term" value="P:DNA-templated transcription"/>
    <property type="evidence" value="ECO:0007669"/>
    <property type="project" value="InterPro"/>
</dbReference>
<feature type="domain" description="Xylanolytic transcriptional activator regulatory" evidence="2">
    <location>
        <begin position="138"/>
        <end position="297"/>
    </location>
</feature>
<dbReference type="PANTHER" id="PTHR46910:SF25">
    <property type="entry name" value="ABC-TRANSPORTER-REGULATING TRANSCRIPTION FACTOR"/>
    <property type="match status" value="1"/>
</dbReference>
<evidence type="ECO:0000313" key="4">
    <source>
        <dbReference type="Proteomes" id="UP001321760"/>
    </source>
</evidence>
<dbReference type="CDD" id="cd12148">
    <property type="entry name" value="fungal_TF_MHR"/>
    <property type="match status" value="1"/>
</dbReference>
<reference evidence="3" key="1">
    <citation type="journal article" date="2023" name="Mol. Phylogenet. Evol.">
        <title>Genome-scale phylogeny and comparative genomics of the fungal order Sordariales.</title>
        <authorList>
            <person name="Hensen N."/>
            <person name="Bonometti L."/>
            <person name="Westerberg I."/>
            <person name="Brannstrom I.O."/>
            <person name="Guillou S."/>
            <person name="Cros-Aarteil S."/>
            <person name="Calhoun S."/>
            <person name="Haridas S."/>
            <person name="Kuo A."/>
            <person name="Mondo S."/>
            <person name="Pangilinan J."/>
            <person name="Riley R."/>
            <person name="LaButti K."/>
            <person name="Andreopoulos B."/>
            <person name="Lipzen A."/>
            <person name="Chen C."/>
            <person name="Yan M."/>
            <person name="Daum C."/>
            <person name="Ng V."/>
            <person name="Clum A."/>
            <person name="Steindorff A."/>
            <person name="Ohm R.A."/>
            <person name="Martin F."/>
            <person name="Silar P."/>
            <person name="Natvig D.O."/>
            <person name="Lalanne C."/>
            <person name="Gautier V."/>
            <person name="Ament-Velasquez S.L."/>
            <person name="Kruys A."/>
            <person name="Hutchinson M.I."/>
            <person name="Powell A.J."/>
            <person name="Barry K."/>
            <person name="Miller A.N."/>
            <person name="Grigoriev I.V."/>
            <person name="Debuchy R."/>
            <person name="Gladieux P."/>
            <person name="Hiltunen Thoren M."/>
            <person name="Johannesson H."/>
        </authorList>
    </citation>
    <scope>NUCLEOTIDE SEQUENCE</scope>
    <source>
        <strain evidence="3">PSN243</strain>
    </source>
</reference>
<dbReference type="InterPro" id="IPR050987">
    <property type="entry name" value="AtrR-like"/>
</dbReference>
<dbReference type="PANTHER" id="PTHR46910">
    <property type="entry name" value="TRANSCRIPTION FACTOR PDR1"/>
    <property type="match status" value="1"/>
</dbReference>
<protein>
    <submittedName>
        <fullName evidence="3">Activator of stress genes 1</fullName>
    </submittedName>
</protein>
<evidence type="ECO:0000259" key="2">
    <source>
        <dbReference type="Pfam" id="PF04082"/>
    </source>
</evidence>
<evidence type="ECO:0000256" key="1">
    <source>
        <dbReference type="ARBA" id="ARBA00023242"/>
    </source>
</evidence>
<keyword evidence="4" id="KW-1185">Reference proteome</keyword>
<accession>A0AAV9GEB6</accession>
<dbReference type="GO" id="GO:0003700">
    <property type="term" value="F:DNA-binding transcription factor activity"/>
    <property type="evidence" value="ECO:0007669"/>
    <property type="project" value="InterPro"/>
</dbReference>
<comment type="caution">
    <text evidence="3">The sequence shown here is derived from an EMBL/GenBank/DDBJ whole genome shotgun (WGS) entry which is preliminary data.</text>
</comment>
<dbReference type="Proteomes" id="UP001321760">
    <property type="component" value="Unassembled WGS sequence"/>
</dbReference>
<keyword evidence="1" id="KW-0539">Nucleus</keyword>
<reference evidence="3" key="2">
    <citation type="submission" date="2023-05" db="EMBL/GenBank/DDBJ databases">
        <authorList>
            <consortium name="Lawrence Berkeley National Laboratory"/>
            <person name="Steindorff A."/>
            <person name="Hensen N."/>
            <person name="Bonometti L."/>
            <person name="Westerberg I."/>
            <person name="Brannstrom I.O."/>
            <person name="Guillou S."/>
            <person name="Cros-Aarteil S."/>
            <person name="Calhoun S."/>
            <person name="Haridas S."/>
            <person name="Kuo A."/>
            <person name="Mondo S."/>
            <person name="Pangilinan J."/>
            <person name="Riley R."/>
            <person name="Labutti K."/>
            <person name="Andreopoulos B."/>
            <person name="Lipzen A."/>
            <person name="Chen C."/>
            <person name="Yanf M."/>
            <person name="Daum C."/>
            <person name="Ng V."/>
            <person name="Clum A."/>
            <person name="Ohm R."/>
            <person name="Martin F."/>
            <person name="Silar P."/>
            <person name="Natvig D."/>
            <person name="Lalanne C."/>
            <person name="Gautier V."/>
            <person name="Ament-Velasquez S.L."/>
            <person name="Kruys A."/>
            <person name="Hutchinson M.I."/>
            <person name="Powell A.J."/>
            <person name="Barry K."/>
            <person name="Miller A.N."/>
            <person name="Grigoriev I.V."/>
            <person name="Debuchy R."/>
            <person name="Gladieux P."/>
            <person name="Thoren M.H."/>
            <person name="Johannesson H."/>
        </authorList>
    </citation>
    <scope>NUCLEOTIDE SEQUENCE</scope>
    <source>
        <strain evidence="3">PSN243</strain>
    </source>
</reference>
<dbReference type="GO" id="GO:0008270">
    <property type="term" value="F:zinc ion binding"/>
    <property type="evidence" value="ECO:0007669"/>
    <property type="project" value="InterPro"/>
</dbReference>
<dbReference type="GO" id="GO:0003677">
    <property type="term" value="F:DNA binding"/>
    <property type="evidence" value="ECO:0007669"/>
    <property type="project" value="InterPro"/>
</dbReference>